<feature type="region of interest" description="Disordered" evidence="1">
    <location>
        <begin position="18"/>
        <end position="39"/>
    </location>
</feature>
<dbReference type="Proteomes" id="UP000076761">
    <property type="component" value="Unassembled WGS sequence"/>
</dbReference>
<proteinExistence type="predicted"/>
<protein>
    <submittedName>
        <fullName evidence="2">Uncharacterized protein</fullName>
    </submittedName>
</protein>
<evidence type="ECO:0000313" key="3">
    <source>
        <dbReference type="Proteomes" id="UP000076761"/>
    </source>
</evidence>
<name>A0A165NRU4_9AGAM</name>
<sequence>MRMVMRLLRIHPLSLRIPARPMQRQRRPRQRGRHTQRDRWRRQVVMARALPDVPEAVRVIVHAVRTRDGGALRPHHVPRLHIVGRGMVRRQGLEGKGVVQLEAVGRHRRATAVLEESSGRGGGARGGVRARRGRIRRRSLCGGEDPAASLAIHMMIS</sequence>
<dbReference type="AlphaFoldDB" id="A0A165NRU4"/>
<gene>
    <name evidence="2" type="ORF">NEOLEDRAFT_900363</name>
</gene>
<evidence type="ECO:0000256" key="1">
    <source>
        <dbReference type="SAM" id="MobiDB-lite"/>
    </source>
</evidence>
<feature type="compositionally biased region" description="Basic residues" evidence="1">
    <location>
        <begin position="23"/>
        <end position="39"/>
    </location>
</feature>
<keyword evidence="3" id="KW-1185">Reference proteome</keyword>
<dbReference type="EMBL" id="KV425628">
    <property type="protein sequence ID" value="KZT20012.1"/>
    <property type="molecule type" value="Genomic_DNA"/>
</dbReference>
<organism evidence="2 3">
    <name type="scientific">Neolentinus lepideus HHB14362 ss-1</name>
    <dbReference type="NCBI Taxonomy" id="1314782"/>
    <lineage>
        <taxon>Eukaryota</taxon>
        <taxon>Fungi</taxon>
        <taxon>Dikarya</taxon>
        <taxon>Basidiomycota</taxon>
        <taxon>Agaricomycotina</taxon>
        <taxon>Agaricomycetes</taxon>
        <taxon>Gloeophyllales</taxon>
        <taxon>Gloeophyllaceae</taxon>
        <taxon>Neolentinus</taxon>
    </lineage>
</organism>
<accession>A0A165NRU4</accession>
<reference evidence="2 3" key="1">
    <citation type="journal article" date="2016" name="Mol. Biol. Evol.">
        <title>Comparative Genomics of Early-Diverging Mushroom-Forming Fungi Provides Insights into the Origins of Lignocellulose Decay Capabilities.</title>
        <authorList>
            <person name="Nagy L.G."/>
            <person name="Riley R."/>
            <person name="Tritt A."/>
            <person name="Adam C."/>
            <person name="Daum C."/>
            <person name="Floudas D."/>
            <person name="Sun H."/>
            <person name="Yadav J.S."/>
            <person name="Pangilinan J."/>
            <person name="Larsson K.H."/>
            <person name="Matsuura K."/>
            <person name="Barry K."/>
            <person name="Labutti K."/>
            <person name="Kuo R."/>
            <person name="Ohm R.A."/>
            <person name="Bhattacharya S.S."/>
            <person name="Shirouzu T."/>
            <person name="Yoshinaga Y."/>
            <person name="Martin F.M."/>
            <person name="Grigoriev I.V."/>
            <person name="Hibbett D.S."/>
        </authorList>
    </citation>
    <scope>NUCLEOTIDE SEQUENCE [LARGE SCALE GENOMIC DNA]</scope>
    <source>
        <strain evidence="2 3">HHB14362 ss-1</strain>
    </source>
</reference>
<dbReference type="InParanoid" id="A0A165NRU4"/>
<evidence type="ECO:0000313" key="2">
    <source>
        <dbReference type="EMBL" id="KZT20012.1"/>
    </source>
</evidence>